<dbReference type="Pfam" id="PF03662">
    <property type="entry name" value="Glyco_hydro_79n"/>
    <property type="match status" value="1"/>
</dbReference>
<organism evidence="2 3">
    <name type="scientific">Arcicella rigui</name>
    <dbReference type="NCBI Taxonomy" id="797020"/>
    <lineage>
        <taxon>Bacteria</taxon>
        <taxon>Pseudomonadati</taxon>
        <taxon>Bacteroidota</taxon>
        <taxon>Cytophagia</taxon>
        <taxon>Cytophagales</taxon>
        <taxon>Flectobacillaceae</taxon>
        <taxon>Arcicella</taxon>
    </lineage>
</organism>
<feature type="signal peptide" evidence="1">
    <location>
        <begin position="1"/>
        <end position="22"/>
    </location>
</feature>
<dbReference type="Proteomes" id="UP001302949">
    <property type="component" value="Unassembled WGS sequence"/>
</dbReference>
<reference evidence="2 3" key="1">
    <citation type="submission" date="2023-12" db="EMBL/GenBank/DDBJ databases">
        <title>Novel species of the genus Arcicella isolated from rivers.</title>
        <authorList>
            <person name="Lu H."/>
        </authorList>
    </citation>
    <scope>NUCLEOTIDE SEQUENCE [LARGE SCALE GENOMIC DNA]</scope>
    <source>
        <strain evidence="2 3">KCTC 23307</strain>
    </source>
</reference>
<evidence type="ECO:0000256" key="1">
    <source>
        <dbReference type="SAM" id="SignalP"/>
    </source>
</evidence>
<keyword evidence="1" id="KW-0732">Signal</keyword>
<dbReference type="InterPro" id="IPR005199">
    <property type="entry name" value="Glyco_hydro_79"/>
</dbReference>
<name>A0ABU5QG04_9BACT</name>
<evidence type="ECO:0000313" key="3">
    <source>
        <dbReference type="Proteomes" id="UP001302949"/>
    </source>
</evidence>
<feature type="chain" id="PRO_5046786807" description="Beta-glucuronidase" evidence="1">
    <location>
        <begin position="23"/>
        <end position="508"/>
    </location>
</feature>
<dbReference type="EMBL" id="JAYFUM010000030">
    <property type="protein sequence ID" value="MEA5141683.1"/>
    <property type="molecule type" value="Genomic_DNA"/>
</dbReference>
<sequence>MKIKPFFLSISMLSVLAFSSFAQNSESSTTKTINLKQMSLIGQVDERYQSFNVEMCEVIGGDFWIPYNLIDSVRKVSKKTGFAALKWKIEPINLYEKKLRNLATALGPTYVRVSGTWANAIYFQDNDDIPLANPPAGFKNILTRSQWKGVVDFCKAVDGKLVSSFPISEGVRDKDGNWSPKNVKSIMDYTKSIGGEIVAAEMFNEPSHANHGDAPKGYNGETYAKDFSVFESFVKKEFPAMKILGPGSTGEGGILPSGLDIPIDKILGASPKPTFEVFTYHYYGTVSQRCMGGQKPAMALSNEWLSKTEKGLEFYQNMRDKYMPNTPIWLTETAETACGGNPMAATYIDTFRYLEQLGRLAKKGVQVVMHNTLARSEYALLDHDTHTPRPNYWAALLWNKLMGTQVYDAGTSTNGVDIFTHNLKGKSEGRAVLVVNTNDTVASIEIPSNGKLYLLTADELLSKKVKLNGKELSLTDDDTIPAIKGTSLKKGKIQLPAQSIAFLTFTKI</sequence>
<protein>
    <recommendedName>
        <fullName evidence="4">Beta-glucuronidase</fullName>
    </recommendedName>
</protein>
<evidence type="ECO:0000313" key="2">
    <source>
        <dbReference type="EMBL" id="MEA5141683.1"/>
    </source>
</evidence>
<proteinExistence type="predicted"/>
<gene>
    <name evidence="2" type="ORF">VB248_21185</name>
</gene>
<evidence type="ECO:0008006" key="4">
    <source>
        <dbReference type="Google" id="ProtNLM"/>
    </source>
</evidence>
<dbReference type="PANTHER" id="PTHR46145">
    <property type="entry name" value="HEPARANASE"/>
    <property type="match status" value="1"/>
</dbReference>
<dbReference type="RefSeq" id="WP_323298837.1">
    <property type="nucleotide sequence ID" value="NZ_JAYFUM010000030.1"/>
</dbReference>
<accession>A0ABU5QG04</accession>
<dbReference type="Gene3D" id="3.20.20.80">
    <property type="entry name" value="Glycosidases"/>
    <property type="match status" value="1"/>
</dbReference>
<comment type="caution">
    <text evidence="2">The sequence shown here is derived from an EMBL/GenBank/DDBJ whole genome shotgun (WGS) entry which is preliminary data.</text>
</comment>
<dbReference type="InterPro" id="IPR017853">
    <property type="entry name" value="GH"/>
</dbReference>
<keyword evidence="3" id="KW-1185">Reference proteome</keyword>
<dbReference type="PANTHER" id="PTHR46145:SF4">
    <property type="entry name" value="HEPARANASE"/>
    <property type="match status" value="1"/>
</dbReference>
<dbReference type="SUPFAM" id="SSF51445">
    <property type="entry name" value="(Trans)glycosidases"/>
    <property type="match status" value="1"/>
</dbReference>